<protein>
    <recommendedName>
        <fullName evidence="5">Mos1 transposase HTH domain-containing protein</fullName>
    </recommendedName>
</protein>
<comment type="caution">
    <text evidence="3">The sequence shown here is derived from an EMBL/GenBank/DDBJ whole genome shotgun (WGS) entry which is preliminary data.</text>
</comment>
<evidence type="ECO:0000313" key="3">
    <source>
        <dbReference type="EMBL" id="PNF20612.1"/>
    </source>
</evidence>
<dbReference type="InterPro" id="IPR036397">
    <property type="entry name" value="RNaseH_sf"/>
</dbReference>
<dbReference type="Pfam" id="PF17906">
    <property type="entry name" value="HTH_48"/>
    <property type="match status" value="1"/>
</dbReference>
<dbReference type="Pfam" id="PF13358">
    <property type="entry name" value="DDE_3"/>
    <property type="match status" value="1"/>
</dbReference>
<feature type="domain" description="Tc1-like transposase DDE" evidence="1">
    <location>
        <begin position="69"/>
        <end position="196"/>
    </location>
</feature>
<dbReference type="PANTHER" id="PTHR46060">
    <property type="entry name" value="MARINER MOS1 TRANSPOSASE-LIKE PROTEIN"/>
    <property type="match status" value="1"/>
</dbReference>
<dbReference type="AlphaFoldDB" id="A0A2J7PW98"/>
<dbReference type="Proteomes" id="UP000235965">
    <property type="component" value="Unassembled WGS sequence"/>
</dbReference>
<evidence type="ECO:0000313" key="4">
    <source>
        <dbReference type="Proteomes" id="UP000235965"/>
    </source>
</evidence>
<sequence>FLSSVGIMLSANAEQRANIKFLTKLGKSATETYNLLTEVYGDQCLSRTQVFEWFKKFMEGRKNVGNDPKSGRPPTAKTPENVEKVARIVRRDRRLSIRAISELTNINKESVRQILHDDLGMKKVRPDMWKNASWVLHHDNAPAHNALSVKRYLAKNNIPVMEHPPYSPDLAPCDFFLFPKIKSALKGTRFESVDAVKAKATQLLKSITQDDLQHCFQQWKIRMERCRDRGGDYIEGDNISTV</sequence>
<dbReference type="InterPro" id="IPR038717">
    <property type="entry name" value="Tc1-like_DDE_dom"/>
</dbReference>
<proteinExistence type="predicted"/>
<dbReference type="Gene3D" id="3.30.420.10">
    <property type="entry name" value="Ribonuclease H-like superfamily/Ribonuclease H"/>
    <property type="match status" value="1"/>
</dbReference>
<evidence type="ECO:0000259" key="1">
    <source>
        <dbReference type="Pfam" id="PF13358"/>
    </source>
</evidence>
<accession>A0A2J7PW98</accession>
<dbReference type="EMBL" id="NEVH01020936">
    <property type="protein sequence ID" value="PNF20612.1"/>
    <property type="molecule type" value="Genomic_DNA"/>
</dbReference>
<dbReference type="InterPro" id="IPR041426">
    <property type="entry name" value="Mos1_HTH"/>
</dbReference>
<dbReference type="InParanoid" id="A0A2J7PW98"/>
<organism evidence="3 4">
    <name type="scientific">Cryptotermes secundus</name>
    <dbReference type="NCBI Taxonomy" id="105785"/>
    <lineage>
        <taxon>Eukaryota</taxon>
        <taxon>Metazoa</taxon>
        <taxon>Ecdysozoa</taxon>
        <taxon>Arthropoda</taxon>
        <taxon>Hexapoda</taxon>
        <taxon>Insecta</taxon>
        <taxon>Pterygota</taxon>
        <taxon>Neoptera</taxon>
        <taxon>Polyneoptera</taxon>
        <taxon>Dictyoptera</taxon>
        <taxon>Blattodea</taxon>
        <taxon>Blattoidea</taxon>
        <taxon>Termitoidae</taxon>
        <taxon>Kalotermitidae</taxon>
        <taxon>Cryptotermitinae</taxon>
        <taxon>Cryptotermes</taxon>
    </lineage>
</organism>
<dbReference type="STRING" id="105785.A0A2J7PW98"/>
<feature type="domain" description="Mos1 transposase HTH" evidence="2">
    <location>
        <begin position="16"/>
        <end position="60"/>
    </location>
</feature>
<feature type="non-terminal residue" evidence="3">
    <location>
        <position position="1"/>
    </location>
</feature>
<dbReference type="OrthoDB" id="8190404at2759"/>
<dbReference type="GO" id="GO:0003676">
    <property type="term" value="F:nucleic acid binding"/>
    <property type="evidence" value="ECO:0007669"/>
    <property type="project" value="InterPro"/>
</dbReference>
<keyword evidence="4" id="KW-1185">Reference proteome</keyword>
<gene>
    <name evidence="3" type="ORF">B7P43_G04274</name>
</gene>
<dbReference type="PANTHER" id="PTHR46060:SF1">
    <property type="entry name" value="MARINER MOS1 TRANSPOSASE-LIKE PROTEIN"/>
    <property type="match status" value="1"/>
</dbReference>
<dbReference type="InterPro" id="IPR052709">
    <property type="entry name" value="Transposase-MT_Hybrid"/>
</dbReference>
<evidence type="ECO:0008006" key="5">
    <source>
        <dbReference type="Google" id="ProtNLM"/>
    </source>
</evidence>
<reference evidence="3 4" key="1">
    <citation type="submission" date="2017-12" db="EMBL/GenBank/DDBJ databases">
        <title>Hemimetabolous genomes reveal molecular basis of termite eusociality.</title>
        <authorList>
            <person name="Harrison M.C."/>
            <person name="Jongepier E."/>
            <person name="Robertson H.M."/>
            <person name="Arning N."/>
            <person name="Bitard-Feildel T."/>
            <person name="Chao H."/>
            <person name="Childers C.P."/>
            <person name="Dinh H."/>
            <person name="Doddapaneni H."/>
            <person name="Dugan S."/>
            <person name="Gowin J."/>
            <person name="Greiner C."/>
            <person name="Han Y."/>
            <person name="Hu H."/>
            <person name="Hughes D.S.T."/>
            <person name="Huylmans A.-K."/>
            <person name="Kemena C."/>
            <person name="Kremer L.P.M."/>
            <person name="Lee S.L."/>
            <person name="Lopez-Ezquerra A."/>
            <person name="Mallet L."/>
            <person name="Monroy-Kuhn J.M."/>
            <person name="Moser A."/>
            <person name="Murali S.C."/>
            <person name="Muzny D.M."/>
            <person name="Otani S."/>
            <person name="Piulachs M.-D."/>
            <person name="Poelchau M."/>
            <person name="Qu J."/>
            <person name="Schaub F."/>
            <person name="Wada-Katsumata A."/>
            <person name="Worley K.C."/>
            <person name="Xie Q."/>
            <person name="Ylla G."/>
            <person name="Poulsen M."/>
            <person name="Gibbs R.A."/>
            <person name="Schal C."/>
            <person name="Richards S."/>
            <person name="Belles X."/>
            <person name="Korb J."/>
            <person name="Bornberg-Bauer E."/>
        </authorList>
    </citation>
    <scope>NUCLEOTIDE SEQUENCE [LARGE SCALE GENOMIC DNA]</scope>
    <source>
        <tissue evidence="3">Whole body</tissue>
    </source>
</reference>
<evidence type="ECO:0000259" key="2">
    <source>
        <dbReference type="Pfam" id="PF17906"/>
    </source>
</evidence>
<name>A0A2J7PW98_9NEOP</name>